<sequence>MLRFHVITLFPESFSYLGESIIGRAQEAKKIAVSFLNPRDFTTDTHRVTDDKAYGGGPGMVMKAEPVLKAVDKAIGKKSPRRRLANEAGKKNATVVMFTPTGKLFEKETARDFARAGKDIVLVCGRYEGVDERVVDVLRDRGIEVKKISIGPYVLSGGELPAMVFIDAVARHIPGVLGKLESLEETRIASPETYTRPESFTYKKKKYRVPEVLLSGDHKKIEEWRALRKNGAAS</sequence>
<evidence type="ECO:0000256" key="11">
    <source>
        <dbReference type="ARBA" id="ARBA00022694"/>
    </source>
</evidence>
<proteinExistence type="inferred from homology"/>
<dbReference type="AlphaFoldDB" id="A0A1G2D8C4"/>
<dbReference type="Gene3D" id="1.10.1270.20">
    <property type="entry name" value="tRNA(m1g37)methyltransferase, domain 2"/>
    <property type="match status" value="1"/>
</dbReference>
<evidence type="ECO:0000313" key="19">
    <source>
        <dbReference type="EMBL" id="OGZ09894.1"/>
    </source>
</evidence>
<comment type="subcellular location">
    <subcellularLocation>
        <location evidence="2 15 17">Cytoplasm</location>
    </subcellularLocation>
</comment>
<dbReference type="PANTHER" id="PTHR46417">
    <property type="entry name" value="TRNA (GUANINE-N(1)-)-METHYLTRANSFERASE"/>
    <property type="match status" value="1"/>
</dbReference>
<evidence type="ECO:0000256" key="17">
    <source>
        <dbReference type="RuleBase" id="RU003464"/>
    </source>
</evidence>
<evidence type="ECO:0000256" key="8">
    <source>
        <dbReference type="ARBA" id="ARBA00022603"/>
    </source>
</evidence>
<evidence type="ECO:0000256" key="6">
    <source>
        <dbReference type="ARBA" id="ARBA00014679"/>
    </source>
</evidence>
<dbReference type="Pfam" id="PF01746">
    <property type="entry name" value="tRNA_m1G_MT"/>
    <property type="match status" value="1"/>
</dbReference>
<dbReference type="GO" id="GO:0002939">
    <property type="term" value="P:tRNA N1-guanine methylation"/>
    <property type="evidence" value="ECO:0007669"/>
    <property type="project" value="TreeGrafter"/>
</dbReference>
<evidence type="ECO:0000256" key="1">
    <source>
        <dbReference type="ARBA" id="ARBA00002634"/>
    </source>
</evidence>
<evidence type="ECO:0000256" key="16">
    <source>
        <dbReference type="PIRSR" id="PIRSR000386-1"/>
    </source>
</evidence>
<evidence type="ECO:0000256" key="12">
    <source>
        <dbReference type="ARBA" id="ARBA00029736"/>
    </source>
</evidence>
<keyword evidence="8 15" id="KW-0489">Methyltransferase</keyword>
<dbReference type="PIRSF" id="PIRSF000386">
    <property type="entry name" value="tRNA_mtase"/>
    <property type="match status" value="1"/>
</dbReference>
<evidence type="ECO:0000256" key="13">
    <source>
        <dbReference type="ARBA" id="ARBA00033392"/>
    </source>
</evidence>
<dbReference type="PANTHER" id="PTHR46417:SF1">
    <property type="entry name" value="TRNA (GUANINE-N(1)-)-METHYLTRANSFERASE"/>
    <property type="match status" value="1"/>
</dbReference>
<evidence type="ECO:0000256" key="15">
    <source>
        <dbReference type="HAMAP-Rule" id="MF_00605"/>
    </source>
</evidence>
<dbReference type="GO" id="GO:0052906">
    <property type="term" value="F:tRNA (guanine(37)-N1)-methyltransferase activity"/>
    <property type="evidence" value="ECO:0007669"/>
    <property type="project" value="UniProtKB-UniRule"/>
</dbReference>
<dbReference type="InterPro" id="IPR023148">
    <property type="entry name" value="tRNA_m1G_MeTrfase_C_sf"/>
</dbReference>
<keyword evidence="7 15" id="KW-0963">Cytoplasm</keyword>
<keyword evidence="9 15" id="KW-0808">Transferase</keyword>
<gene>
    <name evidence="15" type="primary">trmD</name>
    <name evidence="19" type="ORF">A3D67_02225</name>
</gene>
<comment type="caution">
    <text evidence="15">Lacks conserved residue(s) required for the propagation of feature annotation.</text>
</comment>
<evidence type="ECO:0000256" key="10">
    <source>
        <dbReference type="ARBA" id="ARBA00022691"/>
    </source>
</evidence>
<evidence type="ECO:0000256" key="7">
    <source>
        <dbReference type="ARBA" id="ARBA00022490"/>
    </source>
</evidence>
<evidence type="ECO:0000256" key="4">
    <source>
        <dbReference type="ARBA" id="ARBA00011738"/>
    </source>
</evidence>
<comment type="caution">
    <text evidence="19">The sequence shown here is derived from an EMBL/GenBank/DDBJ whole genome shotgun (WGS) entry which is preliminary data.</text>
</comment>
<evidence type="ECO:0000313" key="20">
    <source>
        <dbReference type="Proteomes" id="UP000178099"/>
    </source>
</evidence>
<dbReference type="NCBIfam" id="NF000648">
    <property type="entry name" value="PRK00026.1"/>
    <property type="match status" value="1"/>
</dbReference>
<evidence type="ECO:0000256" key="14">
    <source>
        <dbReference type="ARBA" id="ARBA00047783"/>
    </source>
</evidence>
<dbReference type="InterPro" id="IPR002649">
    <property type="entry name" value="tRNA_m1G_MeTrfase_TrmD"/>
</dbReference>
<feature type="binding site" evidence="15 16">
    <location>
        <position position="125"/>
    </location>
    <ligand>
        <name>S-adenosyl-L-methionine</name>
        <dbReference type="ChEBI" id="CHEBI:59789"/>
    </ligand>
</feature>
<reference evidence="19 20" key="1">
    <citation type="journal article" date="2016" name="Nat. Commun.">
        <title>Thousands of microbial genomes shed light on interconnected biogeochemical processes in an aquifer system.</title>
        <authorList>
            <person name="Anantharaman K."/>
            <person name="Brown C.T."/>
            <person name="Hug L.A."/>
            <person name="Sharon I."/>
            <person name="Castelle C.J."/>
            <person name="Probst A.J."/>
            <person name="Thomas B.C."/>
            <person name="Singh A."/>
            <person name="Wilkins M.J."/>
            <person name="Karaoz U."/>
            <person name="Brodie E.L."/>
            <person name="Williams K.H."/>
            <person name="Hubbard S.S."/>
            <person name="Banfield J.F."/>
        </authorList>
    </citation>
    <scope>NUCLEOTIDE SEQUENCE [LARGE SCALE GENOMIC DNA]</scope>
</reference>
<comment type="catalytic activity">
    <reaction evidence="14 15 17">
        <text>guanosine(37) in tRNA + S-adenosyl-L-methionine = N(1)-methylguanosine(37) in tRNA + S-adenosyl-L-homocysteine + H(+)</text>
        <dbReference type="Rhea" id="RHEA:36899"/>
        <dbReference type="Rhea" id="RHEA-COMP:10145"/>
        <dbReference type="Rhea" id="RHEA-COMP:10147"/>
        <dbReference type="ChEBI" id="CHEBI:15378"/>
        <dbReference type="ChEBI" id="CHEBI:57856"/>
        <dbReference type="ChEBI" id="CHEBI:59789"/>
        <dbReference type="ChEBI" id="CHEBI:73542"/>
        <dbReference type="ChEBI" id="CHEBI:74269"/>
        <dbReference type="EC" id="2.1.1.228"/>
    </reaction>
</comment>
<evidence type="ECO:0000256" key="3">
    <source>
        <dbReference type="ARBA" id="ARBA00007630"/>
    </source>
</evidence>
<evidence type="ECO:0000256" key="9">
    <source>
        <dbReference type="ARBA" id="ARBA00022679"/>
    </source>
</evidence>
<comment type="subunit">
    <text evidence="4 15 17">Homodimer.</text>
</comment>
<comment type="similarity">
    <text evidence="3 15 17">Belongs to the RNA methyltransferase TrmD family.</text>
</comment>
<dbReference type="InterPro" id="IPR016009">
    <property type="entry name" value="tRNA_MeTrfase_TRMD/TRM10"/>
</dbReference>
<dbReference type="InterPro" id="IPR029028">
    <property type="entry name" value="Alpha/beta_knot_MTases"/>
</dbReference>
<feature type="domain" description="tRNA methyltransferase TRMD/TRM10-type" evidence="18">
    <location>
        <begin position="2"/>
        <end position="227"/>
    </location>
</feature>
<dbReference type="EC" id="2.1.1.228" evidence="5 15"/>
<comment type="function">
    <text evidence="1 15 17">Specifically methylates guanosine-37 in various tRNAs.</text>
</comment>
<dbReference type="SUPFAM" id="SSF75217">
    <property type="entry name" value="alpha/beta knot"/>
    <property type="match status" value="1"/>
</dbReference>
<accession>A0A1G2D8C4</accession>
<name>A0A1G2D8C4_9BACT</name>
<dbReference type="HAMAP" id="MF_00605">
    <property type="entry name" value="TrmD"/>
    <property type="match status" value="1"/>
</dbReference>
<evidence type="ECO:0000256" key="5">
    <source>
        <dbReference type="ARBA" id="ARBA00012807"/>
    </source>
</evidence>
<dbReference type="NCBIfam" id="TIGR00088">
    <property type="entry name" value="trmD"/>
    <property type="match status" value="1"/>
</dbReference>
<keyword evidence="11 15" id="KW-0819">tRNA processing</keyword>
<dbReference type="EMBL" id="MHLN01000045">
    <property type="protein sequence ID" value="OGZ09894.1"/>
    <property type="molecule type" value="Genomic_DNA"/>
</dbReference>
<dbReference type="Gene3D" id="3.40.1280.10">
    <property type="match status" value="1"/>
</dbReference>
<evidence type="ECO:0000259" key="18">
    <source>
        <dbReference type="Pfam" id="PF01746"/>
    </source>
</evidence>
<dbReference type="GO" id="GO:0005829">
    <property type="term" value="C:cytosol"/>
    <property type="evidence" value="ECO:0007669"/>
    <property type="project" value="TreeGrafter"/>
</dbReference>
<organism evidence="19 20">
    <name type="scientific">Candidatus Lloydbacteria bacterium RIFCSPHIGHO2_02_FULL_51_22</name>
    <dbReference type="NCBI Taxonomy" id="1798663"/>
    <lineage>
        <taxon>Bacteria</taxon>
        <taxon>Candidatus Lloydiibacteriota</taxon>
    </lineage>
</organism>
<evidence type="ECO:0000256" key="2">
    <source>
        <dbReference type="ARBA" id="ARBA00004496"/>
    </source>
</evidence>
<protein>
    <recommendedName>
        <fullName evidence="6 15">tRNA (guanine-N(1)-)-methyltransferase</fullName>
        <ecNumber evidence="5 15">2.1.1.228</ecNumber>
    </recommendedName>
    <alternativeName>
        <fullName evidence="12 15">M1G-methyltransferase</fullName>
    </alternativeName>
    <alternativeName>
        <fullName evidence="13 15">tRNA [GM37] methyltransferase</fullName>
    </alternativeName>
</protein>
<dbReference type="Proteomes" id="UP000178099">
    <property type="component" value="Unassembled WGS sequence"/>
</dbReference>
<keyword evidence="10 15" id="KW-0949">S-adenosyl-L-methionine</keyword>
<dbReference type="InterPro" id="IPR029026">
    <property type="entry name" value="tRNA_m1G_MTases_N"/>
</dbReference>